<sequence>MAQVNKLYRNFIILQEDERGYSNCNDKALSGYSKIEAKGEKCKVSFYAQNLKNDSDDYCIMLICNKKDSKKLIDLGKIKVSEGGKAEVTKEYFVDNIAGVGIPYDKISGAAIVKMKDGIPIFIMCGFMNGEQPSENWKNYKVIKAEEGIIKIKPKVEAPKKEKDKDKNKEKKKEKEKKYDKDKNKKDECKREEVEVNMEDITSEREESDSVEEITKVQEIEEVEEVKEEVEVSEEVKEKIREELREELKEEVRKEINEEINTSKNEERTKFDDYEELIQKKSDNVEIRGSVGEYFEGIANGFEHYRGYKEIKNCKWYKVQVNDLYEMCNMSNYNKYTVAYYPMLNYYPYIKKYGYFMLGYKCDKEGNLKYIVYGVPGKKDKNEQPYEGKTGFVTWISDEDKDSLGCWLMFYDFRNSTVVVPMQ</sequence>
<evidence type="ECO:0000313" key="3">
    <source>
        <dbReference type="Proteomes" id="UP000190476"/>
    </source>
</evidence>
<dbReference type="RefSeq" id="WP_079481014.1">
    <property type="nucleotide sequence ID" value="NZ_CBML010000007.1"/>
</dbReference>
<reference evidence="3" key="1">
    <citation type="submission" date="2017-03" db="EMBL/GenBank/DDBJ databases">
        <authorList>
            <person name="Falquet L."/>
            <person name="Falquet L."/>
        </authorList>
    </citation>
    <scope>NUCLEOTIDE SEQUENCE [LARGE SCALE GENOMIC DNA]</scope>
</reference>
<dbReference type="GeneID" id="66300334"/>
<organism evidence="2 3">
    <name type="scientific">Clostridium chauvoei JF4335</name>
    <dbReference type="NCBI Taxonomy" id="1351755"/>
    <lineage>
        <taxon>Bacteria</taxon>
        <taxon>Bacillati</taxon>
        <taxon>Bacillota</taxon>
        <taxon>Clostridia</taxon>
        <taxon>Eubacteriales</taxon>
        <taxon>Clostridiaceae</taxon>
        <taxon>Clostridium</taxon>
    </lineage>
</organism>
<gene>
    <name evidence="2" type="ORF">CCH01_01130</name>
</gene>
<feature type="region of interest" description="Disordered" evidence="1">
    <location>
        <begin position="159"/>
        <end position="214"/>
    </location>
</feature>
<dbReference type="OrthoDB" id="1705475at2"/>
<evidence type="ECO:0000313" key="2">
    <source>
        <dbReference type="EMBL" id="SLK10742.1"/>
    </source>
</evidence>
<dbReference type="Proteomes" id="UP000190476">
    <property type="component" value="Chromosome I"/>
</dbReference>
<protein>
    <submittedName>
        <fullName evidence="2">Uncharacterized protein</fullName>
    </submittedName>
</protein>
<accession>A0A1U6IS24</accession>
<feature type="compositionally biased region" description="Basic and acidic residues" evidence="1">
    <location>
        <begin position="159"/>
        <end position="194"/>
    </location>
</feature>
<proteinExistence type="predicted"/>
<dbReference type="EMBL" id="LT799839">
    <property type="protein sequence ID" value="SLK10742.1"/>
    <property type="molecule type" value="Genomic_DNA"/>
</dbReference>
<evidence type="ECO:0000256" key="1">
    <source>
        <dbReference type="SAM" id="MobiDB-lite"/>
    </source>
</evidence>
<dbReference type="STRING" id="1351755.CCH01_01130"/>
<keyword evidence="3" id="KW-1185">Reference proteome</keyword>
<name>A0A1U6IS24_9CLOT</name>
<dbReference type="AlphaFoldDB" id="A0A1U6IS24"/>